<dbReference type="SUPFAM" id="SSF55073">
    <property type="entry name" value="Nucleotide cyclase"/>
    <property type="match status" value="1"/>
</dbReference>
<evidence type="ECO:0000256" key="7">
    <source>
        <dbReference type="SAM" id="Phobius"/>
    </source>
</evidence>
<dbReference type="EC" id="2.7.7.65" evidence="2"/>
<dbReference type="InterPro" id="IPR000160">
    <property type="entry name" value="GGDEF_dom"/>
</dbReference>
<comment type="catalytic activity">
    <reaction evidence="6">
        <text>2 GTP = 3',3'-c-di-GMP + 2 diphosphate</text>
        <dbReference type="Rhea" id="RHEA:24898"/>
        <dbReference type="ChEBI" id="CHEBI:33019"/>
        <dbReference type="ChEBI" id="CHEBI:37565"/>
        <dbReference type="ChEBI" id="CHEBI:58805"/>
        <dbReference type="EC" id="2.7.7.65"/>
    </reaction>
</comment>
<dbReference type="PANTHER" id="PTHR45138">
    <property type="entry name" value="REGULATORY COMPONENTS OF SENSORY TRANSDUCTION SYSTEM"/>
    <property type="match status" value="1"/>
</dbReference>
<feature type="transmembrane region" description="Helical" evidence="7">
    <location>
        <begin position="190"/>
        <end position="211"/>
    </location>
</feature>
<dbReference type="PANTHER" id="PTHR45138:SF9">
    <property type="entry name" value="DIGUANYLATE CYCLASE DGCM-RELATED"/>
    <property type="match status" value="1"/>
</dbReference>
<dbReference type="PROSITE" id="PS50887">
    <property type="entry name" value="GGDEF"/>
    <property type="match status" value="1"/>
</dbReference>
<dbReference type="KEGG" id="pshq:F3W81_01220"/>
<protein>
    <recommendedName>
        <fullName evidence="2">diguanylate cyclase</fullName>
        <ecNumber evidence="2">2.7.7.65</ecNumber>
    </recommendedName>
</protein>
<dbReference type="InterPro" id="IPR050469">
    <property type="entry name" value="Diguanylate_Cyclase"/>
</dbReference>
<dbReference type="RefSeq" id="WP_193081811.1">
    <property type="nucleotide sequence ID" value="NZ_CP045201.1"/>
</dbReference>
<evidence type="ECO:0000256" key="1">
    <source>
        <dbReference type="ARBA" id="ARBA00004141"/>
    </source>
</evidence>
<dbReference type="SMART" id="SM00267">
    <property type="entry name" value="GGDEF"/>
    <property type="match status" value="1"/>
</dbReference>
<dbReference type="FunFam" id="3.30.70.270:FF:000001">
    <property type="entry name" value="Diguanylate cyclase domain protein"/>
    <property type="match status" value="1"/>
</dbReference>
<sequence length="382" mass="41970">MNLDITSDRQLAQRLTIGYTAGLFLIALLSISVHFLLDSVIAQQRDFGTVVNIAGRQRMLSQRIALLAQDATGAGDEDQALLESAINLMERSENAIVRGGDLKIRHQLSDLAHAYYFTGPDALDPQVRLYLAGARAFLKTAPDSAERAAARRALQDKARSGLLPALDGAVTIFEQEANARVDGLRRAQMTVLLILLCAVALEALFIFRPMVRLVSRYTRNLYEMATLDGLTGLSNRRHFMENADRLFRISKRSDVALAAMILDLDHFKQINDVHGHQAGDDVLKFFSAQIRGVLRSSDLCGRTGGEEFAILVPSVTQEMAKEIAERIRVATATVRDDGLPEVTVSIGIAMLGDRDKALDDLLGRADTALYRAKGEGRNRIAL</sequence>
<dbReference type="AlphaFoldDB" id="A0A7L9WJ58"/>
<evidence type="ECO:0000259" key="8">
    <source>
        <dbReference type="PROSITE" id="PS50887"/>
    </source>
</evidence>
<keyword evidence="10" id="KW-1185">Reference proteome</keyword>
<dbReference type="NCBIfam" id="TIGR00254">
    <property type="entry name" value="GGDEF"/>
    <property type="match status" value="1"/>
</dbReference>
<keyword evidence="5 7" id="KW-0472">Membrane</keyword>
<comment type="subcellular location">
    <subcellularLocation>
        <location evidence="1">Membrane</location>
        <topology evidence="1">Multi-pass membrane protein</topology>
    </subcellularLocation>
</comment>
<dbReference type="Gene3D" id="3.30.70.270">
    <property type="match status" value="1"/>
</dbReference>
<evidence type="ECO:0000256" key="6">
    <source>
        <dbReference type="ARBA" id="ARBA00034247"/>
    </source>
</evidence>
<evidence type="ECO:0000256" key="2">
    <source>
        <dbReference type="ARBA" id="ARBA00012528"/>
    </source>
</evidence>
<dbReference type="GO" id="GO:0043709">
    <property type="term" value="P:cell adhesion involved in single-species biofilm formation"/>
    <property type="evidence" value="ECO:0007669"/>
    <property type="project" value="TreeGrafter"/>
</dbReference>
<dbReference type="Proteomes" id="UP000594118">
    <property type="component" value="Chromosome"/>
</dbReference>
<dbReference type="InterPro" id="IPR029095">
    <property type="entry name" value="NarX-like_N"/>
</dbReference>
<feature type="domain" description="GGDEF" evidence="8">
    <location>
        <begin position="255"/>
        <end position="382"/>
    </location>
</feature>
<organism evidence="9 10">
    <name type="scientific">Pseudooceanicola spongiae</name>
    <dbReference type="NCBI Taxonomy" id="2613965"/>
    <lineage>
        <taxon>Bacteria</taxon>
        <taxon>Pseudomonadati</taxon>
        <taxon>Pseudomonadota</taxon>
        <taxon>Alphaproteobacteria</taxon>
        <taxon>Rhodobacterales</taxon>
        <taxon>Paracoccaceae</taxon>
        <taxon>Pseudooceanicola</taxon>
    </lineage>
</organism>
<dbReference type="Pfam" id="PF00990">
    <property type="entry name" value="GGDEF"/>
    <property type="match status" value="1"/>
</dbReference>
<dbReference type="GO" id="GO:0052621">
    <property type="term" value="F:diguanylate cyclase activity"/>
    <property type="evidence" value="ECO:0007669"/>
    <property type="project" value="UniProtKB-EC"/>
</dbReference>
<evidence type="ECO:0000313" key="10">
    <source>
        <dbReference type="Proteomes" id="UP000594118"/>
    </source>
</evidence>
<dbReference type="Pfam" id="PF13675">
    <property type="entry name" value="PilJ"/>
    <property type="match status" value="1"/>
</dbReference>
<accession>A0A7L9WJ58</accession>
<evidence type="ECO:0000256" key="3">
    <source>
        <dbReference type="ARBA" id="ARBA00022692"/>
    </source>
</evidence>
<dbReference type="GO" id="GO:1902201">
    <property type="term" value="P:negative regulation of bacterial-type flagellum-dependent cell motility"/>
    <property type="evidence" value="ECO:0007669"/>
    <property type="project" value="TreeGrafter"/>
</dbReference>
<keyword evidence="3 7" id="KW-0812">Transmembrane</keyword>
<dbReference type="GO" id="GO:0005886">
    <property type="term" value="C:plasma membrane"/>
    <property type="evidence" value="ECO:0007669"/>
    <property type="project" value="TreeGrafter"/>
</dbReference>
<name>A0A7L9WJ58_9RHOB</name>
<keyword evidence="4 7" id="KW-1133">Transmembrane helix</keyword>
<gene>
    <name evidence="9" type="ORF">F3W81_01220</name>
</gene>
<dbReference type="CDD" id="cd01949">
    <property type="entry name" value="GGDEF"/>
    <property type="match status" value="1"/>
</dbReference>
<proteinExistence type="predicted"/>
<evidence type="ECO:0000256" key="4">
    <source>
        <dbReference type="ARBA" id="ARBA00022989"/>
    </source>
</evidence>
<dbReference type="InterPro" id="IPR043128">
    <property type="entry name" value="Rev_trsase/Diguanyl_cyclase"/>
</dbReference>
<evidence type="ECO:0000313" key="9">
    <source>
        <dbReference type="EMBL" id="QOL79568.1"/>
    </source>
</evidence>
<dbReference type="InterPro" id="IPR029787">
    <property type="entry name" value="Nucleotide_cyclase"/>
</dbReference>
<reference evidence="9 10" key="1">
    <citation type="submission" date="2019-10" db="EMBL/GenBank/DDBJ databases">
        <title>Pseudopuniceibacterium sp. HQ09 islated from Antarctica.</title>
        <authorList>
            <person name="Liao L."/>
            <person name="Su S."/>
            <person name="Chen B."/>
            <person name="Yu Y."/>
        </authorList>
    </citation>
    <scope>NUCLEOTIDE SEQUENCE [LARGE SCALE GENOMIC DNA]</scope>
    <source>
        <strain evidence="9 10">HQ09</strain>
    </source>
</reference>
<feature type="transmembrane region" description="Helical" evidence="7">
    <location>
        <begin position="17"/>
        <end position="37"/>
    </location>
</feature>
<dbReference type="EMBL" id="CP045201">
    <property type="protein sequence ID" value="QOL79568.1"/>
    <property type="molecule type" value="Genomic_DNA"/>
</dbReference>
<evidence type="ECO:0000256" key="5">
    <source>
        <dbReference type="ARBA" id="ARBA00023136"/>
    </source>
</evidence>